<evidence type="ECO:0000256" key="1">
    <source>
        <dbReference type="SAM" id="MobiDB-lite"/>
    </source>
</evidence>
<reference evidence="2 3" key="1">
    <citation type="submission" date="2019-01" db="EMBL/GenBank/DDBJ databases">
        <title>Vagococcus silagei sp. nov. isolated from brewer's grain.</title>
        <authorList>
            <person name="Guu J.-R."/>
        </authorList>
    </citation>
    <scope>NUCLEOTIDE SEQUENCE [LARGE SCALE GENOMIC DNA]</scope>
    <source>
        <strain evidence="2 3">2B-2</strain>
    </source>
</reference>
<evidence type="ECO:0008006" key="4">
    <source>
        <dbReference type="Google" id="ProtNLM"/>
    </source>
</evidence>
<name>A0A4S3B1H4_9ENTE</name>
<accession>A0A4S3B1H4</accession>
<proteinExistence type="predicted"/>
<dbReference type="PROSITE" id="PS51257">
    <property type="entry name" value="PROKAR_LIPOPROTEIN"/>
    <property type="match status" value="1"/>
</dbReference>
<feature type="compositionally biased region" description="Basic and acidic residues" evidence="1">
    <location>
        <begin position="25"/>
        <end position="57"/>
    </location>
</feature>
<evidence type="ECO:0000313" key="2">
    <source>
        <dbReference type="EMBL" id="THB60067.1"/>
    </source>
</evidence>
<dbReference type="EMBL" id="SDGV01000046">
    <property type="protein sequence ID" value="THB60067.1"/>
    <property type="molecule type" value="Genomic_DNA"/>
</dbReference>
<organism evidence="2 3">
    <name type="scientific">Vagococcus silagei</name>
    <dbReference type="NCBI Taxonomy" id="2508885"/>
    <lineage>
        <taxon>Bacteria</taxon>
        <taxon>Bacillati</taxon>
        <taxon>Bacillota</taxon>
        <taxon>Bacilli</taxon>
        <taxon>Lactobacillales</taxon>
        <taxon>Enterococcaceae</taxon>
        <taxon>Vagococcus</taxon>
    </lineage>
</organism>
<dbReference type="RefSeq" id="WP_136137961.1">
    <property type="nucleotide sequence ID" value="NZ_SDGV01000046.1"/>
</dbReference>
<feature type="region of interest" description="Disordered" evidence="1">
    <location>
        <begin position="25"/>
        <end position="58"/>
    </location>
</feature>
<dbReference type="Proteomes" id="UP000310506">
    <property type="component" value="Unassembled WGS sequence"/>
</dbReference>
<comment type="caution">
    <text evidence="2">The sequence shown here is derived from an EMBL/GenBank/DDBJ whole genome shotgun (WGS) entry which is preliminary data.</text>
</comment>
<dbReference type="OrthoDB" id="2194875at2"/>
<evidence type="ECO:0000313" key="3">
    <source>
        <dbReference type="Proteomes" id="UP000310506"/>
    </source>
</evidence>
<keyword evidence="3" id="KW-1185">Reference proteome</keyword>
<gene>
    <name evidence="2" type="ORF">ESZ54_12370</name>
</gene>
<protein>
    <recommendedName>
        <fullName evidence="4">Lipoprotein</fullName>
    </recommendedName>
</protein>
<dbReference type="AlphaFoldDB" id="A0A4S3B1H4"/>
<sequence>MKKNKWLVVSTAVVLVLLSGCGNTDKKENTKASSKEKVETVASSKTKESTTESKTEAGDTDQFKTMIKMAQTQVPQLKKQFEGMYSDIKIEAGEGHTIVYTYVYENAVPGEIDVDAMKPELVKGLKPTFDGLNKVITDLQIEMLFLNPDQSEVAKFTVTQADIDKIEQE</sequence>